<organism evidence="1 2">
    <name type="scientific">Achromobacter spanius</name>
    <dbReference type="NCBI Taxonomy" id="217203"/>
    <lineage>
        <taxon>Bacteria</taxon>
        <taxon>Pseudomonadati</taxon>
        <taxon>Pseudomonadota</taxon>
        <taxon>Betaproteobacteria</taxon>
        <taxon>Burkholderiales</taxon>
        <taxon>Alcaligenaceae</taxon>
        <taxon>Achromobacter</taxon>
    </lineage>
</organism>
<name>A0AAW3HY21_9BURK</name>
<proteinExistence type="predicted"/>
<reference evidence="1 2" key="1">
    <citation type="submission" date="2015-07" db="EMBL/GenBank/DDBJ databases">
        <title>Draft genome of Achromobacter spanius.</title>
        <authorList>
            <person name="Wang X."/>
        </authorList>
    </citation>
    <scope>NUCLEOTIDE SEQUENCE [LARGE SCALE GENOMIC DNA]</scope>
    <source>
        <strain evidence="1 2">CGMCC9173</strain>
    </source>
</reference>
<dbReference type="AlphaFoldDB" id="A0AAW3HY21"/>
<gene>
    <name evidence="1" type="ORF">AFM18_23265</name>
</gene>
<dbReference type="EMBL" id="LGVG01000039">
    <property type="protein sequence ID" value="KNE25257.1"/>
    <property type="molecule type" value="Genomic_DNA"/>
</dbReference>
<protein>
    <submittedName>
        <fullName evidence="1">Uncharacterized protein</fullName>
    </submittedName>
</protein>
<dbReference type="Proteomes" id="UP000037511">
    <property type="component" value="Unassembled WGS sequence"/>
</dbReference>
<comment type="caution">
    <text evidence="1">The sequence shown here is derived from an EMBL/GenBank/DDBJ whole genome shotgun (WGS) entry which is preliminary data.</text>
</comment>
<evidence type="ECO:0000313" key="1">
    <source>
        <dbReference type="EMBL" id="KNE25257.1"/>
    </source>
</evidence>
<sequence length="101" mass="11909">MLPQKIRDFVYQLISMTEGGKLSWKFSSSISEALLNHAEYRIRLRYQFDGDSGLGSFIFSYQDRTRDQDFRFSATQEEADDFFLLDRLYQQAQASAMRLPF</sequence>
<evidence type="ECO:0000313" key="2">
    <source>
        <dbReference type="Proteomes" id="UP000037511"/>
    </source>
</evidence>
<accession>A0AAW3HY21</accession>